<dbReference type="Pfam" id="PF09339">
    <property type="entry name" value="HTH_IclR"/>
    <property type="match status" value="1"/>
</dbReference>
<dbReference type="PROSITE" id="PS51077">
    <property type="entry name" value="HTH_ICLR"/>
    <property type="match status" value="1"/>
</dbReference>
<dbReference type="OrthoDB" id="60629at2"/>
<evidence type="ECO:0000256" key="1">
    <source>
        <dbReference type="ARBA" id="ARBA00023015"/>
    </source>
</evidence>
<dbReference type="RefSeq" id="WP_106536326.1">
    <property type="nucleotide sequence ID" value="NZ_ML142903.1"/>
</dbReference>
<proteinExistence type="predicted"/>
<dbReference type="SUPFAM" id="SSF46785">
    <property type="entry name" value="Winged helix' DNA-binding domain"/>
    <property type="match status" value="1"/>
</dbReference>
<evidence type="ECO:0000313" key="7">
    <source>
        <dbReference type="Proteomes" id="UP000243528"/>
    </source>
</evidence>
<dbReference type="SMART" id="SM00346">
    <property type="entry name" value="HTH_ICLR"/>
    <property type="match status" value="1"/>
</dbReference>
<dbReference type="Pfam" id="PF01614">
    <property type="entry name" value="IclR_C"/>
    <property type="match status" value="1"/>
</dbReference>
<dbReference type="GO" id="GO:0003700">
    <property type="term" value="F:DNA-binding transcription factor activity"/>
    <property type="evidence" value="ECO:0007669"/>
    <property type="project" value="TreeGrafter"/>
</dbReference>
<protein>
    <submittedName>
        <fullName evidence="6">IclR family transcriptional regulator</fullName>
    </submittedName>
</protein>
<evidence type="ECO:0000313" key="6">
    <source>
        <dbReference type="EMBL" id="PSL06124.1"/>
    </source>
</evidence>
<dbReference type="PANTHER" id="PTHR30136">
    <property type="entry name" value="HELIX-TURN-HELIX TRANSCRIPTIONAL REGULATOR, ICLR FAMILY"/>
    <property type="match status" value="1"/>
</dbReference>
<dbReference type="InterPro" id="IPR036388">
    <property type="entry name" value="WH-like_DNA-bd_sf"/>
</dbReference>
<accession>A0A2P8E9J4</accession>
<evidence type="ECO:0000259" key="5">
    <source>
        <dbReference type="PROSITE" id="PS51078"/>
    </source>
</evidence>
<comment type="caution">
    <text evidence="6">The sequence shown here is derived from an EMBL/GenBank/DDBJ whole genome shotgun (WGS) entry which is preliminary data.</text>
</comment>
<gene>
    <name evidence="6" type="ORF">CLV30_103279</name>
</gene>
<dbReference type="AlphaFoldDB" id="A0A2P8E9J4"/>
<evidence type="ECO:0000256" key="3">
    <source>
        <dbReference type="ARBA" id="ARBA00023163"/>
    </source>
</evidence>
<evidence type="ECO:0000256" key="2">
    <source>
        <dbReference type="ARBA" id="ARBA00023125"/>
    </source>
</evidence>
<dbReference type="InterPro" id="IPR014757">
    <property type="entry name" value="Tscrpt_reg_IclR_C"/>
</dbReference>
<dbReference type="PROSITE" id="PS51078">
    <property type="entry name" value="ICLR_ED"/>
    <property type="match status" value="1"/>
</dbReference>
<organism evidence="6 7">
    <name type="scientific">Haloactinopolyspora alba</name>
    <dbReference type="NCBI Taxonomy" id="648780"/>
    <lineage>
        <taxon>Bacteria</taxon>
        <taxon>Bacillati</taxon>
        <taxon>Actinomycetota</taxon>
        <taxon>Actinomycetes</taxon>
        <taxon>Jiangellales</taxon>
        <taxon>Jiangellaceae</taxon>
        <taxon>Haloactinopolyspora</taxon>
    </lineage>
</organism>
<dbReference type="PANTHER" id="PTHR30136:SF24">
    <property type="entry name" value="HTH-TYPE TRANSCRIPTIONAL REPRESSOR ALLR"/>
    <property type="match status" value="1"/>
</dbReference>
<dbReference type="InterPro" id="IPR050707">
    <property type="entry name" value="HTH_MetabolicPath_Reg"/>
</dbReference>
<keyword evidence="1" id="KW-0805">Transcription regulation</keyword>
<dbReference type="Gene3D" id="1.10.10.10">
    <property type="entry name" value="Winged helix-like DNA-binding domain superfamily/Winged helix DNA-binding domain"/>
    <property type="match status" value="1"/>
</dbReference>
<keyword evidence="3" id="KW-0804">Transcription</keyword>
<feature type="domain" description="HTH iclR-type" evidence="4">
    <location>
        <begin position="5"/>
        <end position="67"/>
    </location>
</feature>
<keyword evidence="7" id="KW-1185">Reference proteome</keyword>
<name>A0A2P8E9J4_9ACTN</name>
<dbReference type="GO" id="GO:0003677">
    <property type="term" value="F:DNA binding"/>
    <property type="evidence" value="ECO:0007669"/>
    <property type="project" value="UniProtKB-KW"/>
</dbReference>
<dbReference type="InterPro" id="IPR036390">
    <property type="entry name" value="WH_DNA-bd_sf"/>
</dbReference>
<dbReference type="InterPro" id="IPR029016">
    <property type="entry name" value="GAF-like_dom_sf"/>
</dbReference>
<keyword evidence="2" id="KW-0238">DNA-binding</keyword>
<reference evidence="6 7" key="1">
    <citation type="submission" date="2018-03" db="EMBL/GenBank/DDBJ databases">
        <title>Genomic Encyclopedia of Archaeal and Bacterial Type Strains, Phase II (KMG-II): from individual species to whole genera.</title>
        <authorList>
            <person name="Goeker M."/>
        </authorList>
    </citation>
    <scope>NUCLEOTIDE SEQUENCE [LARGE SCALE GENOMIC DNA]</scope>
    <source>
        <strain evidence="6 7">DSM 45211</strain>
    </source>
</reference>
<dbReference type="EMBL" id="PYGE01000003">
    <property type="protein sequence ID" value="PSL06124.1"/>
    <property type="molecule type" value="Genomic_DNA"/>
</dbReference>
<evidence type="ECO:0000259" key="4">
    <source>
        <dbReference type="PROSITE" id="PS51077"/>
    </source>
</evidence>
<sequence>MENKRDMLGKGLHVLTHLGDHPDGVSVSELARETGLPVSTTHRLLATLVADGYAAVDSGTHLYRVALRVFELSQKAAATWGSTRVREELTAMTEETGESALMGAIDGTEFVYLEHVEGPHRVRVKGNLGTRGPLHCTALGKLLLAVQPAGERDRILDELTLTRYTPTTITTMPRLREELHVTAERGYAVTDQEYEPEIRSIAVPVTAAEQLGSTIAVCLTAPVYRTSLDRLRDWLPVLRETGRKIALYRPGGHR</sequence>
<dbReference type="Proteomes" id="UP000243528">
    <property type="component" value="Unassembled WGS sequence"/>
</dbReference>
<dbReference type="Gene3D" id="3.30.450.40">
    <property type="match status" value="1"/>
</dbReference>
<dbReference type="InterPro" id="IPR005471">
    <property type="entry name" value="Tscrpt_reg_IclR_N"/>
</dbReference>
<dbReference type="SUPFAM" id="SSF55781">
    <property type="entry name" value="GAF domain-like"/>
    <property type="match status" value="1"/>
</dbReference>
<feature type="domain" description="IclR-ED" evidence="5">
    <location>
        <begin position="68"/>
        <end position="251"/>
    </location>
</feature>
<dbReference type="GO" id="GO:0045892">
    <property type="term" value="P:negative regulation of DNA-templated transcription"/>
    <property type="evidence" value="ECO:0007669"/>
    <property type="project" value="TreeGrafter"/>
</dbReference>